<evidence type="ECO:0000313" key="2">
    <source>
        <dbReference type="EMBL" id="QDL12505.1"/>
    </source>
</evidence>
<dbReference type="KEGG" id="bsen:DP114_30375"/>
<keyword evidence="3" id="KW-1185">Reference proteome</keyword>
<dbReference type="RefSeq" id="WP_169266934.1">
    <property type="nucleotide sequence ID" value="NZ_CP030118.1"/>
</dbReference>
<proteinExistence type="predicted"/>
<organism evidence="2 3">
    <name type="scientific">Brasilonema sennae CENA114</name>
    <dbReference type="NCBI Taxonomy" id="415709"/>
    <lineage>
        <taxon>Bacteria</taxon>
        <taxon>Bacillati</taxon>
        <taxon>Cyanobacteriota</taxon>
        <taxon>Cyanophyceae</taxon>
        <taxon>Nostocales</taxon>
        <taxon>Scytonemataceae</taxon>
        <taxon>Brasilonema</taxon>
        <taxon>Bromeliae group (in: Brasilonema)</taxon>
    </lineage>
</organism>
<dbReference type="AlphaFoldDB" id="A0A856MM39"/>
<dbReference type="PANTHER" id="PTHR48050">
    <property type="entry name" value="STEROL 3-BETA-GLUCOSYLTRANSFERASE"/>
    <property type="match status" value="1"/>
</dbReference>
<feature type="domain" description="Glycosyltransferase family 28 N-terminal" evidence="1">
    <location>
        <begin position="5"/>
        <end position="80"/>
    </location>
</feature>
<reference evidence="2 3" key="1">
    <citation type="submission" date="2018-06" db="EMBL/GenBank/DDBJ databases">
        <title>Comparative genomics of Brasilonema spp. strains.</title>
        <authorList>
            <person name="Alvarenga D.O."/>
            <person name="Fiore M.F."/>
            <person name="Varani A.M."/>
        </authorList>
    </citation>
    <scope>NUCLEOTIDE SEQUENCE [LARGE SCALE GENOMIC DNA]</scope>
    <source>
        <strain evidence="2 3">CENA114</strain>
    </source>
</reference>
<gene>
    <name evidence="2" type="ORF">DP114_30375</name>
</gene>
<name>A0A856MM39_9CYAN</name>
<accession>A0A856MM39</accession>
<evidence type="ECO:0000259" key="1">
    <source>
        <dbReference type="Pfam" id="PF03033"/>
    </source>
</evidence>
<evidence type="ECO:0000313" key="3">
    <source>
        <dbReference type="Proteomes" id="UP000503129"/>
    </source>
</evidence>
<protein>
    <recommendedName>
        <fullName evidence="1">Glycosyltransferase family 28 N-terminal domain-containing protein</fullName>
    </recommendedName>
</protein>
<dbReference type="GO" id="GO:1901137">
    <property type="term" value="P:carbohydrate derivative biosynthetic process"/>
    <property type="evidence" value="ECO:0007669"/>
    <property type="project" value="UniProtKB-ARBA"/>
</dbReference>
<dbReference type="Proteomes" id="UP000503129">
    <property type="component" value="Chromosome"/>
</dbReference>
<dbReference type="GO" id="GO:0016758">
    <property type="term" value="F:hexosyltransferase activity"/>
    <property type="evidence" value="ECO:0007669"/>
    <property type="project" value="InterPro"/>
</dbReference>
<dbReference type="Pfam" id="PF03033">
    <property type="entry name" value="Glyco_transf_28"/>
    <property type="match status" value="1"/>
</dbReference>
<dbReference type="InterPro" id="IPR050426">
    <property type="entry name" value="Glycosyltransferase_28"/>
</dbReference>
<dbReference type="EMBL" id="CP030118">
    <property type="protein sequence ID" value="QDL12505.1"/>
    <property type="molecule type" value="Genomic_DNA"/>
</dbReference>
<dbReference type="SUPFAM" id="SSF53756">
    <property type="entry name" value="UDP-Glycosyltransferase/glycogen phosphorylase"/>
    <property type="match status" value="1"/>
</dbReference>
<dbReference type="GO" id="GO:0005975">
    <property type="term" value="P:carbohydrate metabolic process"/>
    <property type="evidence" value="ECO:0007669"/>
    <property type="project" value="InterPro"/>
</dbReference>
<dbReference type="InterPro" id="IPR004276">
    <property type="entry name" value="GlycoTrans_28_N"/>
</dbReference>
<dbReference type="PANTHER" id="PTHR48050:SF13">
    <property type="entry name" value="STEROL 3-BETA-GLUCOSYLTRANSFERASE UGT80A2"/>
    <property type="match status" value="1"/>
</dbReference>
<dbReference type="Gene3D" id="3.40.50.2000">
    <property type="entry name" value="Glycogen Phosphorylase B"/>
    <property type="match status" value="1"/>
</dbReference>
<sequence length="141" mass="15581">MSKHIVLATSGSFGDVFPFIALALELHARGHRAVIATSEIFRQMIESEGIEFCAIRPDGYINVEQVGQFIQLLSESQQVLDYGISYLTMPHLRATYYDLMEAAREADLLVTHPLACPASLVAEKTGIPRISTLSIMPPLFT</sequence>